<evidence type="ECO:0000313" key="2">
    <source>
        <dbReference type="EMBL" id="PIP16565.1"/>
    </source>
</evidence>
<proteinExistence type="predicted"/>
<evidence type="ECO:0000313" key="3">
    <source>
        <dbReference type="Proteomes" id="UP000230392"/>
    </source>
</evidence>
<reference evidence="2 3" key="1">
    <citation type="submission" date="2017-09" db="EMBL/GenBank/DDBJ databases">
        <title>Depth-based differentiation of microbial function through sediment-hosted aquifers and enrichment of novel symbionts in the deep terrestrial subsurface.</title>
        <authorList>
            <person name="Probst A.J."/>
            <person name="Ladd B."/>
            <person name="Jarett J.K."/>
            <person name="Geller-Mcgrath D.E."/>
            <person name="Sieber C.M."/>
            <person name="Emerson J.B."/>
            <person name="Anantharaman K."/>
            <person name="Thomas B.C."/>
            <person name="Malmstrom R."/>
            <person name="Stieglmeier M."/>
            <person name="Klingl A."/>
            <person name="Woyke T."/>
            <person name="Ryan C.M."/>
            <person name="Banfield J.F."/>
        </authorList>
    </citation>
    <scope>NUCLEOTIDE SEQUENCE [LARGE SCALE GENOMIC DNA]</scope>
    <source>
        <strain evidence="2">CG23_combo_of_CG06-09_8_20_14_all_48_7</strain>
    </source>
</reference>
<dbReference type="GO" id="GO:0003824">
    <property type="term" value="F:catalytic activity"/>
    <property type="evidence" value="ECO:0007669"/>
    <property type="project" value="InterPro"/>
</dbReference>
<gene>
    <name evidence="2" type="ORF">COX46_01455</name>
</gene>
<feature type="domain" description="MafB19-like deaminase" evidence="1">
    <location>
        <begin position="3"/>
        <end position="46"/>
    </location>
</feature>
<dbReference type="Pfam" id="PF14437">
    <property type="entry name" value="MafB19-deam"/>
    <property type="match status" value="1"/>
</dbReference>
<dbReference type="InterPro" id="IPR058535">
    <property type="entry name" value="MafB19-deam"/>
</dbReference>
<name>A0A2G9YBG8_9BACT</name>
<dbReference type="SUPFAM" id="SSF53927">
    <property type="entry name" value="Cytidine deaminase-like"/>
    <property type="match status" value="1"/>
</dbReference>
<evidence type="ECO:0000259" key="1">
    <source>
        <dbReference type="Pfam" id="PF14437"/>
    </source>
</evidence>
<sequence length="52" mass="5973">AGSTIYITCQPCITCVKMLINCKVTRIVTRNEYPDEFARKMLAESGIRYDKK</sequence>
<feature type="non-terminal residue" evidence="2">
    <location>
        <position position="1"/>
    </location>
</feature>
<organism evidence="2 3">
    <name type="scientific">bacterium (Candidatus Ratteibacteria) CG23_combo_of_CG06-09_8_20_14_all_48_7</name>
    <dbReference type="NCBI Taxonomy" id="2014292"/>
    <lineage>
        <taxon>Bacteria</taxon>
        <taxon>Candidatus Ratteibacteria</taxon>
    </lineage>
</organism>
<accession>A0A2G9YBG8</accession>
<dbReference type="InterPro" id="IPR016193">
    <property type="entry name" value="Cytidine_deaminase-like"/>
</dbReference>
<dbReference type="Proteomes" id="UP000230392">
    <property type="component" value="Unassembled WGS sequence"/>
</dbReference>
<dbReference type="AlphaFoldDB" id="A0A2G9YBG8"/>
<dbReference type="Gene3D" id="3.40.140.10">
    <property type="entry name" value="Cytidine Deaminase, domain 2"/>
    <property type="match status" value="1"/>
</dbReference>
<protein>
    <submittedName>
        <fullName evidence="2">Cytidine deaminase</fullName>
    </submittedName>
</protein>
<dbReference type="EMBL" id="PCRF01000067">
    <property type="protein sequence ID" value="PIP16565.1"/>
    <property type="molecule type" value="Genomic_DNA"/>
</dbReference>
<comment type="caution">
    <text evidence="2">The sequence shown here is derived from an EMBL/GenBank/DDBJ whole genome shotgun (WGS) entry which is preliminary data.</text>
</comment>